<dbReference type="OrthoDB" id="106501at2"/>
<evidence type="ECO:0008006" key="4">
    <source>
        <dbReference type="Google" id="ProtNLM"/>
    </source>
</evidence>
<evidence type="ECO:0000313" key="3">
    <source>
        <dbReference type="Proteomes" id="UP000031197"/>
    </source>
</evidence>
<dbReference type="SUPFAM" id="SSF56935">
    <property type="entry name" value="Porins"/>
    <property type="match status" value="1"/>
</dbReference>
<reference evidence="2 3" key="1">
    <citation type="submission" date="2014-12" db="EMBL/GenBank/DDBJ databases">
        <title>Genome sequencing of Alteromonas marina AD001.</title>
        <authorList>
            <person name="Adrian T.G.S."/>
            <person name="Chan K.G."/>
        </authorList>
    </citation>
    <scope>NUCLEOTIDE SEQUENCE [LARGE SCALE GENOMIC DNA]</scope>
    <source>
        <strain evidence="2 3">AD001</strain>
    </source>
</reference>
<feature type="chain" id="PRO_5002099232" description="Porin" evidence="1">
    <location>
        <begin position="20"/>
        <end position="391"/>
    </location>
</feature>
<proteinExistence type="predicted"/>
<name>A0A0B3XLM6_9ALTE</name>
<keyword evidence="3" id="KW-1185">Reference proteome</keyword>
<gene>
    <name evidence="2" type="ORF">RJ41_14905</name>
</gene>
<evidence type="ECO:0000313" key="2">
    <source>
        <dbReference type="EMBL" id="KHT46352.1"/>
    </source>
</evidence>
<organism evidence="2 3">
    <name type="scientific">Alteromonas marina</name>
    <dbReference type="NCBI Taxonomy" id="203795"/>
    <lineage>
        <taxon>Bacteria</taxon>
        <taxon>Pseudomonadati</taxon>
        <taxon>Pseudomonadota</taxon>
        <taxon>Gammaproteobacteria</taxon>
        <taxon>Alteromonadales</taxon>
        <taxon>Alteromonadaceae</taxon>
        <taxon>Alteromonas/Salinimonas group</taxon>
        <taxon>Alteromonas</taxon>
    </lineage>
</organism>
<comment type="caution">
    <text evidence="2">The sequence shown here is derived from an EMBL/GenBank/DDBJ whole genome shotgun (WGS) entry which is preliminary data.</text>
</comment>
<dbReference type="RefSeq" id="WP_039222490.1">
    <property type="nucleotide sequence ID" value="NZ_JWLW01000056.1"/>
</dbReference>
<feature type="signal peptide" evidence="1">
    <location>
        <begin position="1"/>
        <end position="19"/>
    </location>
</feature>
<keyword evidence="1" id="KW-0732">Signal</keyword>
<dbReference type="EMBL" id="JWLW01000056">
    <property type="protein sequence ID" value="KHT46352.1"/>
    <property type="molecule type" value="Genomic_DNA"/>
</dbReference>
<sequence>MKNHIAFALAIVSSFAVDAQTDFTWHGYVSQGITQSKDSSFITDDNNVTGELTEIGLNGYYQLSENISIAGQINYLDGGNRFEQGARLDYLFVDWKLPNLPGGWRGKIHAGRFKNTHWLYSSTRDVPQTRYTSVLPQSVYFDGFRDVALGSNGILTSFSHYGKEYTWELNWSYGRSNINDSQRDFLLGNEAKGKIKQDFVHQASVFLQPSSMTWKIGASWLNSDFRYMPSQDDNRLSGRANVERFMLSAQYFSENWEVSAELLREKQDSQGLFAPDFAEKRTGEGGFVQFRYLFNNHVSGLLGYDTYINDTSDSDGKDLEARTGGLIPAYFGYQDTYTLGLRWDIAPKWRIQGEYHWVEGATRVVSLLNRDVASHADKHWKMWSIQFMYWF</sequence>
<protein>
    <recommendedName>
        <fullName evidence="4">Porin</fullName>
    </recommendedName>
</protein>
<accession>A0A0B3XLM6</accession>
<evidence type="ECO:0000256" key="1">
    <source>
        <dbReference type="SAM" id="SignalP"/>
    </source>
</evidence>
<dbReference type="AlphaFoldDB" id="A0A0B3XLM6"/>
<dbReference type="Proteomes" id="UP000031197">
    <property type="component" value="Unassembled WGS sequence"/>
</dbReference>